<gene>
    <name evidence="1" type="ORF">CGI_10026253</name>
</gene>
<dbReference type="InParanoid" id="K1QE89"/>
<dbReference type="HOGENOM" id="CLU_1225854_0_0_1"/>
<reference evidence="1" key="1">
    <citation type="journal article" date="2012" name="Nature">
        <title>The oyster genome reveals stress adaptation and complexity of shell formation.</title>
        <authorList>
            <person name="Zhang G."/>
            <person name="Fang X."/>
            <person name="Guo X."/>
            <person name="Li L."/>
            <person name="Luo R."/>
            <person name="Xu F."/>
            <person name="Yang P."/>
            <person name="Zhang L."/>
            <person name="Wang X."/>
            <person name="Qi H."/>
            <person name="Xiong Z."/>
            <person name="Que H."/>
            <person name="Xie Y."/>
            <person name="Holland P.W."/>
            <person name="Paps J."/>
            <person name="Zhu Y."/>
            <person name="Wu F."/>
            <person name="Chen Y."/>
            <person name="Wang J."/>
            <person name="Peng C."/>
            <person name="Meng J."/>
            <person name="Yang L."/>
            <person name="Liu J."/>
            <person name="Wen B."/>
            <person name="Zhang N."/>
            <person name="Huang Z."/>
            <person name="Zhu Q."/>
            <person name="Feng Y."/>
            <person name="Mount A."/>
            <person name="Hedgecock D."/>
            <person name="Xu Z."/>
            <person name="Liu Y."/>
            <person name="Domazet-Loso T."/>
            <person name="Du Y."/>
            <person name="Sun X."/>
            <person name="Zhang S."/>
            <person name="Liu B."/>
            <person name="Cheng P."/>
            <person name="Jiang X."/>
            <person name="Li J."/>
            <person name="Fan D."/>
            <person name="Wang W."/>
            <person name="Fu W."/>
            <person name="Wang T."/>
            <person name="Wang B."/>
            <person name="Zhang J."/>
            <person name="Peng Z."/>
            <person name="Li Y."/>
            <person name="Li N."/>
            <person name="Wang J."/>
            <person name="Chen M."/>
            <person name="He Y."/>
            <person name="Tan F."/>
            <person name="Song X."/>
            <person name="Zheng Q."/>
            <person name="Huang R."/>
            <person name="Yang H."/>
            <person name="Du X."/>
            <person name="Chen L."/>
            <person name="Yang M."/>
            <person name="Gaffney P.M."/>
            <person name="Wang S."/>
            <person name="Luo L."/>
            <person name="She Z."/>
            <person name="Ming Y."/>
            <person name="Huang W."/>
            <person name="Zhang S."/>
            <person name="Huang B."/>
            <person name="Zhang Y."/>
            <person name="Qu T."/>
            <person name="Ni P."/>
            <person name="Miao G."/>
            <person name="Wang J."/>
            <person name="Wang Q."/>
            <person name="Steinberg C.E."/>
            <person name="Wang H."/>
            <person name="Li N."/>
            <person name="Qian L."/>
            <person name="Zhang G."/>
            <person name="Li Y."/>
            <person name="Yang H."/>
            <person name="Liu X."/>
            <person name="Wang J."/>
            <person name="Yin Y."/>
            <person name="Wang J."/>
        </authorList>
    </citation>
    <scope>NUCLEOTIDE SEQUENCE [LARGE SCALE GENOMIC DNA]</scope>
    <source>
        <strain evidence="1">05x7-T-G4-1.051#20</strain>
    </source>
</reference>
<name>K1QE89_MAGGI</name>
<dbReference type="AlphaFoldDB" id="K1QE89"/>
<organism evidence="1">
    <name type="scientific">Magallana gigas</name>
    <name type="common">Pacific oyster</name>
    <name type="synonym">Crassostrea gigas</name>
    <dbReference type="NCBI Taxonomy" id="29159"/>
    <lineage>
        <taxon>Eukaryota</taxon>
        <taxon>Metazoa</taxon>
        <taxon>Spiralia</taxon>
        <taxon>Lophotrochozoa</taxon>
        <taxon>Mollusca</taxon>
        <taxon>Bivalvia</taxon>
        <taxon>Autobranchia</taxon>
        <taxon>Pteriomorphia</taxon>
        <taxon>Ostreida</taxon>
        <taxon>Ostreoidea</taxon>
        <taxon>Ostreidae</taxon>
        <taxon>Magallana</taxon>
    </lineage>
</organism>
<accession>K1QE89</accession>
<protein>
    <submittedName>
        <fullName evidence="1">Uncharacterized protein</fullName>
    </submittedName>
</protein>
<proteinExistence type="predicted"/>
<sequence length="226" mass="25847">MATSLDLQCLSSTEQSQVEIPSKLRKLVSVNHRLRQKLSVVRVTKKVDSTKSGQDFIESVERLFEQDPGYKSALAAQRVEHEYRNLGKMLEGLTDGISMDCINELALCQAHREPKWNPPPPTTRSDMMWSPFSSECVLPELNSRVQYRSTKQLERYIHLMFQIQYQHLVCLLQQSIISVITKQMESPGLSASDYLQLLRTLCFMTNSKTYPVIVVDTVETDKDSSD</sequence>
<evidence type="ECO:0000313" key="1">
    <source>
        <dbReference type="EMBL" id="EKC32263.1"/>
    </source>
</evidence>
<dbReference type="EMBL" id="JH818863">
    <property type="protein sequence ID" value="EKC32263.1"/>
    <property type="molecule type" value="Genomic_DNA"/>
</dbReference>